<feature type="compositionally biased region" description="Basic and acidic residues" evidence="1">
    <location>
        <begin position="1"/>
        <end position="10"/>
    </location>
</feature>
<name>A0A8X6UTH0_NEPPI</name>
<organism evidence="2 3">
    <name type="scientific">Nephila pilipes</name>
    <name type="common">Giant wood spider</name>
    <name type="synonym">Nephila maculata</name>
    <dbReference type="NCBI Taxonomy" id="299642"/>
    <lineage>
        <taxon>Eukaryota</taxon>
        <taxon>Metazoa</taxon>
        <taxon>Ecdysozoa</taxon>
        <taxon>Arthropoda</taxon>
        <taxon>Chelicerata</taxon>
        <taxon>Arachnida</taxon>
        <taxon>Araneae</taxon>
        <taxon>Araneomorphae</taxon>
        <taxon>Entelegynae</taxon>
        <taxon>Araneoidea</taxon>
        <taxon>Nephilidae</taxon>
        <taxon>Nephila</taxon>
    </lineage>
</organism>
<evidence type="ECO:0000313" key="3">
    <source>
        <dbReference type="Proteomes" id="UP000887013"/>
    </source>
</evidence>
<dbReference type="Proteomes" id="UP000887013">
    <property type="component" value="Unassembled WGS sequence"/>
</dbReference>
<dbReference type="AlphaFoldDB" id="A0A8X6UTH0"/>
<protein>
    <submittedName>
        <fullName evidence="2">Uncharacterized protein</fullName>
    </submittedName>
</protein>
<keyword evidence="3" id="KW-1185">Reference proteome</keyword>
<accession>A0A8X6UTH0</accession>
<gene>
    <name evidence="2" type="ORF">NPIL_491281</name>
</gene>
<sequence>MTDRRAKEGRSGGTSSNDAMPGGVMVQHSGGRGNHPLEITLAFDPCRLRDCCSGGRGNKVLKDCFCRGRGGERVSGSSRACELCCLSVF</sequence>
<evidence type="ECO:0000256" key="1">
    <source>
        <dbReference type="SAM" id="MobiDB-lite"/>
    </source>
</evidence>
<proteinExistence type="predicted"/>
<dbReference type="EMBL" id="BMAW01086307">
    <property type="protein sequence ID" value="GFU46841.1"/>
    <property type="molecule type" value="Genomic_DNA"/>
</dbReference>
<comment type="caution">
    <text evidence="2">The sequence shown here is derived from an EMBL/GenBank/DDBJ whole genome shotgun (WGS) entry which is preliminary data.</text>
</comment>
<reference evidence="2" key="1">
    <citation type="submission" date="2020-08" db="EMBL/GenBank/DDBJ databases">
        <title>Multicomponent nature underlies the extraordinary mechanical properties of spider dragline silk.</title>
        <authorList>
            <person name="Kono N."/>
            <person name="Nakamura H."/>
            <person name="Mori M."/>
            <person name="Yoshida Y."/>
            <person name="Ohtoshi R."/>
            <person name="Malay A.D."/>
            <person name="Moran D.A.P."/>
            <person name="Tomita M."/>
            <person name="Numata K."/>
            <person name="Arakawa K."/>
        </authorList>
    </citation>
    <scope>NUCLEOTIDE SEQUENCE</scope>
</reference>
<feature type="region of interest" description="Disordered" evidence="1">
    <location>
        <begin position="1"/>
        <end position="31"/>
    </location>
</feature>
<evidence type="ECO:0000313" key="2">
    <source>
        <dbReference type="EMBL" id="GFU46841.1"/>
    </source>
</evidence>